<dbReference type="KEGG" id="gtt:GUITHDRAFT_100230"/>
<evidence type="ECO:0000313" key="5">
    <source>
        <dbReference type="EMBL" id="EKX53980.1"/>
    </source>
</evidence>
<dbReference type="PANTHER" id="PTHR47447:SF23">
    <property type="entry name" value="PENTACOTRIPEPTIDE-REPEAT REGION OF PRORP DOMAIN-CONTAINING PROTEIN"/>
    <property type="match status" value="1"/>
</dbReference>
<sequence length="636" mass="73194">MAGKRLKAGGFNAWELREEGQEAMEDEERMGSDVWYNMHREIVERQIMQEMSRYGKVRLFACKPFVESWFVGKLRPRSVIPKNFPEASLQIVGVELVCEPQTIISRLKLCLADQWNVEAWKEVFLLGDKDNSGGLDREELRRILQHFDVSVTTEELKELWNFIDISADAGGRIEFWELVEAFRFDDWEEELETMMTTKKSVGVRSRKSSKMQFKYPCHAIISCADEETANRILVELDGHSVRFHDEEGRDLSPKELVTRGMLPMNRAPIVKEEKEKIAGDGMEKKPVHKSLRLALQGNAEKERRAKSWKPELFWSISNISGEVRAGTGGVPGERVITDYEKFLVAQRGWSREVMNYHRRLREVEKGDWRAAERIFEEMVREKISPSELVVERVLQSYCDSQVPQPRRAEEMIARMAKMNLKPTTRTYNRLMECWCNAGNIRRAEEIVLMMEAEGPMPNEFTYQVLVRGWEKNFQATASRELVERSRAIAFSKLGTKRYSSLLAELQDKIGEVHTDTSRMERIFKGIAGEMGVIDRDGVVDAIKLLGVSDTSLVSSFIDDEDQNGDGFIDYGEFIFILKSLLHNVEHKLHQVSSSSVASDQSPDVSTKKMAVTSQFAVKRSGWVPSFFWRSDTARKR</sequence>
<dbReference type="InterPro" id="IPR018247">
    <property type="entry name" value="EF_Hand_1_Ca_BS"/>
</dbReference>
<dbReference type="eggNOG" id="KOG4197">
    <property type="taxonomic scope" value="Eukaryota"/>
</dbReference>
<dbReference type="PROSITE" id="PS00018">
    <property type="entry name" value="EF_HAND_1"/>
    <property type="match status" value="1"/>
</dbReference>
<dbReference type="InterPro" id="IPR011992">
    <property type="entry name" value="EF-hand-dom_pair"/>
</dbReference>
<keyword evidence="2" id="KW-0106">Calcium</keyword>
<dbReference type="GeneID" id="17310949"/>
<organism evidence="5">
    <name type="scientific">Guillardia theta (strain CCMP2712)</name>
    <name type="common">Cryptophyte</name>
    <dbReference type="NCBI Taxonomy" id="905079"/>
    <lineage>
        <taxon>Eukaryota</taxon>
        <taxon>Cryptophyceae</taxon>
        <taxon>Pyrenomonadales</taxon>
        <taxon>Geminigeraceae</taxon>
        <taxon>Guillardia</taxon>
    </lineage>
</organism>
<keyword evidence="1" id="KW-0677">Repeat</keyword>
<dbReference type="OrthoDB" id="185373at2759"/>
<dbReference type="InterPro" id="IPR033443">
    <property type="entry name" value="PROP1-like_PPR_dom"/>
</dbReference>
<proteinExistence type="predicted"/>
<dbReference type="AlphaFoldDB" id="L1K0K6"/>
<evidence type="ECO:0000313" key="7">
    <source>
        <dbReference type="Proteomes" id="UP000011087"/>
    </source>
</evidence>
<feature type="domain" description="EF-hand" evidence="4">
    <location>
        <begin position="548"/>
        <end position="583"/>
    </location>
</feature>
<evidence type="ECO:0000256" key="1">
    <source>
        <dbReference type="ARBA" id="ARBA00022737"/>
    </source>
</evidence>
<dbReference type="RefSeq" id="XP_005840960.1">
    <property type="nucleotide sequence ID" value="XM_005840903.1"/>
</dbReference>
<reference evidence="5 7" key="1">
    <citation type="journal article" date="2012" name="Nature">
        <title>Algal genomes reveal evolutionary mosaicism and the fate of nucleomorphs.</title>
        <authorList>
            <consortium name="DOE Joint Genome Institute"/>
            <person name="Curtis B.A."/>
            <person name="Tanifuji G."/>
            <person name="Burki F."/>
            <person name="Gruber A."/>
            <person name="Irimia M."/>
            <person name="Maruyama S."/>
            <person name="Arias M.C."/>
            <person name="Ball S.G."/>
            <person name="Gile G.H."/>
            <person name="Hirakawa Y."/>
            <person name="Hopkins J.F."/>
            <person name="Kuo A."/>
            <person name="Rensing S.A."/>
            <person name="Schmutz J."/>
            <person name="Symeonidi A."/>
            <person name="Elias M."/>
            <person name="Eveleigh R.J."/>
            <person name="Herman E.K."/>
            <person name="Klute M.J."/>
            <person name="Nakayama T."/>
            <person name="Obornik M."/>
            <person name="Reyes-Prieto A."/>
            <person name="Armbrust E.V."/>
            <person name="Aves S.J."/>
            <person name="Beiko R.G."/>
            <person name="Coutinho P."/>
            <person name="Dacks J.B."/>
            <person name="Durnford D.G."/>
            <person name="Fast N.M."/>
            <person name="Green B.R."/>
            <person name="Grisdale C.J."/>
            <person name="Hempel F."/>
            <person name="Henrissat B."/>
            <person name="Hoppner M.P."/>
            <person name="Ishida K."/>
            <person name="Kim E."/>
            <person name="Koreny L."/>
            <person name="Kroth P.G."/>
            <person name="Liu Y."/>
            <person name="Malik S.B."/>
            <person name="Maier U.G."/>
            <person name="McRose D."/>
            <person name="Mock T."/>
            <person name="Neilson J.A."/>
            <person name="Onodera N.T."/>
            <person name="Poole A.M."/>
            <person name="Pritham E.J."/>
            <person name="Richards T.A."/>
            <person name="Rocap G."/>
            <person name="Roy S.W."/>
            <person name="Sarai C."/>
            <person name="Schaack S."/>
            <person name="Shirato S."/>
            <person name="Slamovits C.H."/>
            <person name="Spencer D.F."/>
            <person name="Suzuki S."/>
            <person name="Worden A.Z."/>
            <person name="Zauner S."/>
            <person name="Barry K."/>
            <person name="Bell C."/>
            <person name="Bharti A.K."/>
            <person name="Crow J.A."/>
            <person name="Grimwood J."/>
            <person name="Kramer R."/>
            <person name="Lindquist E."/>
            <person name="Lucas S."/>
            <person name="Salamov A."/>
            <person name="McFadden G.I."/>
            <person name="Lane C.E."/>
            <person name="Keeling P.J."/>
            <person name="Gray M.W."/>
            <person name="Grigoriev I.V."/>
            <person name="Archibald J.M."/>
        </authorList>
    </citation>
    <scope>NUCLEOTIDE SEQUENCE</scope>
    <source>
        <strain evidence="5 7">CCMP2712</strain>
    </source>
</reference>
<evidence type="ECO:0000256" key="3">
    <source>
        <dbReference type="PROSITE-ProRule" id="PRU00708"/>
    </source>
</evidence>
<evidence type="ECO:0000313" key="6">
    <source>
        <dbReference type="EnsemblProtists" id="EKX53980"/>
    </source>
</evidence>
<name>L1K0K6_GUITC</name>
<dbReference type="Pfam" id="PF17177">
    <property type="entry name" value="PPR_long"/>
    <property type="match status" value="1"/>
</dbReference>
<dbReference type="PANTHER" id="PTHR47447">
    <property type="entry name" value="OS03G0856100 PROTEIN"/>
    <property type="match status" value="1"/>
</dbReference>
<feature type="domain" description="EF-hand" evidence="4">
    <location>
        <begin position="115"/>
        <end position="150"/>
    </location>
</feature>
<protein>
    <recommendedName>
        <fullName evidence="4">EF-hand domain-containing protein</fullName>
    </recommendedName>
</protein>
<feature type="repeat" description="PPR" evidence="3">
    <location>
        <begin position="423"/>
        <end position="457"/>
    </location>
</feature>
<dbReference type="EnsemblProtists" id="EKX53980">
    <property type="protein sequence ID" value="EKX53980"/>
    <property type="gene ID" value="GUITHDRAFT_100230"/>
</dbReference>
<dbReference type="SMART" id="SM00054">
    <property type="entry name" value="EFh"/>
    <property type="match status" value="2"/>
</dbReference>
<accession>L1K0K6</accession>
<gene>
    <name evidence="5" type="ORF">GUITHDRAFT_100230</name>
</gene>
<dbReference type="PROSITE" id="PS51375">
    <property type="entry name" value="PPR"/>
    <property type="match status" value="1"/>
</dbReference>
<dbReference type="Pfam" id="PF13499">
    <property type="entry name" value="EF-hand_7"/>
    <property type="match status" value="1"/>
</dbReference>
<dbReference type="PaxDb" id="55529-EKX53980"/>
<dbReference type="EMBL" id="JH992968">
    <property type="protein sequence ID" value="EKX53980.1"/>
    <property type="molecule type" value="Genomic_DNA"/>
</dbReference>
<dbReference type="NCBIfam" id="TIGR00756">
    <property type="entry name" value="PPR"/>
    <property type="match status" value="2"/>
</dbReference>
<dbReference type="Gene3D" id="1.25.40.10">
    <property type="entry name" value="Tetratricopeptide repeat domain"/>
    <property type="match status" value="1"/>
</dbReference>
<dbReference type="SUPFAM" id="SSF47473">
    <property type="entry name" value="EF-hand"/>
    <property type="match status" value="1"/>
</dbReference>
<dbReference type="Proteomes" id="UP000011087">
    <property type="component" value="Unassembled WGS sequence"/>
</dbReference>
<dbReference type="CDD" id="cd00051">
    <property type="entry name" value="EFh"/>
    <property type="match status" value="1"/>
</dbReference>
<dbReference type="InterPro" id="IPR002048">
    <property type="entry name" value="EF_hand_dom"/>
</dbReference>
<dbReference type="STRING" id="905079.L1K0K6"/>
<reference evidence="7" key="2">
    <citation type="submission" date="2012-11" db="EMBL/GenBank/DDBJ databases">
        <authorList>
            <person name="Kuo A."/>
            <person name="Curtis B.A."/>
            <person name="Tanifuji G."/>
            <person name="Burki F."/>
            <person name="Gruber A."/>
            <person name="Irimia M."/>
            <person name="Maruyama S."/>
            <person name="Arias M.C."/>
            <person name="Ball S.G."/>
            <person name="Gile G.H."/>
            <person name="Hirakawa Y."/>
            <person name="Hopkins J.F."/>
            <person name="Rensing S.A."/>
            <person name="Schmutz J."/>
            <person name="Symeonidi A."/>
            <person name="Elias M."/>
            <person name="Eveleigh R.J."/>
            <person name="Herman E.K."/>
            <person name="Klute M.J."/>
            <person name="Nakayama T."/>
            <person name="Obornik M."/>
            <person name="Reyes-Prieto A."/>
            <person name="Armbrust E.V."/>
            <person name="Aves S.J."/>
            <person name="Beiko R.G."/>
            <person name="Coutinho P."/>
            <person name="Dacks J.B."/>
            <person name="Durnford D.G."/>
            <person name="Fast N.M."/>
            <person name="Green B.R."/>
            <person name="Grisdale C."/>
            <person name="Hempe F."/>
            <person name="Henrissat B."/>
            <person name="Hoppner M.P."/>
            <person name="Ishida K.-I."/>
            <person name="Kim E."/>
            <person name="Koreny L."/>
            <person name="Kroth P.G."/>
            <person name="Liu Y."/>
            <person name="Malik S.-B."/>
            <person name="Maier U.G."/>
            <person name="McRose D."/>
            <person name="Mock T."/>
            <person name="Neilson J.A."/>
            <person name="Onodera N.T."/>
            <person name="Poole A.M."/>
            <person name="Pritham E.J."/>
            <person name="Richards T.A."/>
            <person name="Rocap G."/>
            <person name="Roy S.W."/>
            <person name="Sarai C."/>
            <person name="Schaack S."/>
            <person name="Shirato S."/>
            <person name="Slamovits C.H."/>
            <person name="Spencer D.F."/>
            <person name="Suzuki S."/>
            <person name="Worden A.Z."/>
            <person name="Zauner S."/>
            <person name="Barry K."/>
            <person name="Bell C."/>
            <person name="Bharti A.K."/>
            <person name="Crow J.A."/>
            <person name="Grimwood J."/>
            <person name="Kramer R."/>
            <person name="Lindquist E."/>
            <person name="Lucas S."/>
            <person name="Salamov A."/>
            <person name="McFadden G.I."/>
            <person name="Lane C.E."/>
            <person name="Keeling P.J."/>
            <person name="Gray M.W."/>
            <person name="Grigoriev I.V."/>
            <person name="Archibald J.M."/>
        </authorList>
    </citation>
    <scope>NUCLEOTIDE SEQUENCE</scope>
    <source>
        <strain evidence="7">CCMP2712</strain>
    </source>
</reference>
<reference evidence="6" key="3">
    <citation type="submission" date="2015-06" db="UniProtKB">
        <authorList>
            <consortium name="EnsemblProtists"/>
        </authorList>
    </citation>
    <scope>IDENTIFICATION</scope>
</reference>
<keyword evidence="7" id="KW-1185">Reference proteome</keyword>
<dbReference type="GO" id="GO:0005509">
    <property type="term" value="F:calcium ion binding"/>
    <property type="evidence" value="ECO:0007669"/>
    <property type="project" value="InterPro"/>
</dbReference>
<dbReference type="HOGENOM" id="CLU_430522_0_0_1"/>
<evidence type="ECO:0000259" key="4">
    <source>
        <dbReference type="PROSITE" id="PS50222"/>
    </source>
</evidence>
<dbReference type="InterPro" id="IPR002885">
    <property type="entry name" value="PPR_rpt"/>
</dbReference>
<evidence type="ECO:0000256" key="2">
    <source>
        <dbReference type="ARBA" id="ARBA00022837"/>
    </source>
</evidence>
<dbReference type="Gene3D" id="1.10.238.10">
    <property type="entry name" value="EF-hand"/>
    <property type="match status" value="2"/>
</dbReference>
<dbReference type="PROSITE" id="PS50222">
    <property type="entry name" value="EF_HAND_2"/>
    <property type="match status" value="2"/>
</dbReference>
<dbReference type="InterPro" id="IPR011990">
    <property type="entry name" value="TPR-like_helical_dom_sf"/>
</dbReference>